<keyword evidence="3" id="KW-1185">Reference proteome</keyword>
<accession>A0A0J8ALK7</accession>
<proteinExistence type="predicted"/>
<feature type="compositionally biased region" description="Basic and acidic residues" evidence="1">
    <location>
        <begin position="8"/>
        <end position="17"/>
    </location>
</feature>
<dbReference type="AlphaFoldDB" id="A0A0J8ALK7"/>
<name>A0A0J8ALK7_9SPHN</name>
<sequence length="67" mass="7271">MSLVRFYRRGDGTRESGKPAASEGIFSVWVMVGSKTEQCSVAAYANANGRPVVAGKWKRPKRGRLAA</sequence>
<dbReference type="Proteomes" id="UP000052268">
    <property type="component" value="Unassembled WGS sequence"/>
</dbReference>
<gene>
    <name evidence="2" type="ORF">V474_18630</name>
</gene>
<evidence type="ECO:0000313" key="3">
    <source>
        <dbReference type="Proteomes" id="UP000052268"/>
    </source>
</evidence>
<dbReference type="PATRIC" id="fig|1114963.3.peg.2563"/>
<protein>
    <submittedName>
        <fullName evidence="2">Uncharacterized protein</fullName>
    </submittedName>
</protein>
<evidence type="ECO:0000256" key="1">
    <source>
        <dbReference type="SAM" id="MobiDB-lite"/>
    </source>
</evidence>
<organism evidence="2 3">
    <name type="scientific">Novosphingobium barchaimii LL02</name>
    <dbReference type="NCBI Taxonomy" id="1114963"/>
    <lineage>
        <taxon>Bacteria</taxon>
        <taxon>Pseudomonadati</taxon>
        <taxon>Pseudomonadota</taxon>
        <taxon>Alphaproteobacteria</taxon>
        <taxon>Sphingomonadales</taxon>
        <taxon>Sphingomonadaceae</taxon>
        <taxon>Novosphingobium</taxon>
    </lineage>
</organism>
<dbReference type="EMBL" id="JACU01000005">
    <property type="protein sequence ID" value="KMS55480.1"/>
    <property type="molecule type" value="Genomic_DNA"/>
</dbReference>
<evidence type="ECO:0000313" key="2">
    <source>
        <dbReference type="EMBL" id="KMS55480.1"/>
    </source>
</evidence>
<reference evidence="2 3" key="1">
    <citation type="journal article" date="2015" name="G3 (Bethesda)">
        <title>Insights into Ongoing Evolution of the Hexachlorocyclohexane Catabolic Pathway from Comparative Genomics of Ten Sphingomonadaceae Strains.</title>
        <authorList>
            <person name="Pearce S.L."/>
            <person name="Oakeshott J.G."/>
            <person name="Pandey G."/>
        </authorList>
    </citation>
    <scope>NUCLEOTIDE SEQUENCE [LARGE SCALE GENOMIC DNA]</scope>
    <source>
        <strain evidence="2 3">LL02</strain>
    </source>
</reference>
<comment type="caution">
    <text evidence="2">The sequence shown here is derived from an EMBL/GenBank/DDBJ whole genome shotgun (WGS) entry which is preliminary data.</text>
</comment>
<feature type="region of interest" description="Disordered" evidence="1">
    <location>
        <begin position="1"/>
        <end position="20"/>
    </location>
</feature>